<evidence type="ECO:0000259" key="1">
    <source>
        <dbReference type="Pfam" id="PF00550"/>
    </source>
</evidence>
<name>A0A0B6RM86_BURPL</name>
<organism evidence="2 3">
    <name type="scientific">Burkholderia plantarii</name>
    <dbReference type="NCBI Taxonomy" id="41899"/>
    <lineage>
        <taxon>Bacteria</taxon>
        <taxon>Pseudomonadati</taxon>
        <taxon>Pseudomonadota</taxon>
        <taxon>Betaproteobacteria</taxon>
        <taxon>Burkholderiales</taxon>
        <taxon>Burkholderiaceae</taxon>
        <taxon>Burkholderia</taxon>
    </lineage>
</organism>
<dbReference type="EMBL" id="CP002580">
    <property type="protein sequence ID" value="AJK46407.1"/>
    <property type="molecule type" value="Genomic_DNA"/>
</dbReference>
<evidence type="ECO:0000313" key="2">
    <source>
        <dbReference type="EMBL" id="AJK46407.1"/>
    </source>
</evidence>
<dbReference type="InterPro" id="IPR036736">
    <property type="entry name" value="ACP-like_sf"/>
</dbReference>
<dbReference type="InterPro" id="IPR009081">
    <property type="entry name" value="PP-bd_ACP"/>
</dbReference>
<accession>A0A0B6RM86</accession>
<keyword evidence="3" id="KW-1185">Reference proteome</keyword>
<dbReference type="KEGG" id="bgp:BGL_1c18980"/>
<dbReference type="AlphaFoldDB" id="A0A0B6RM86"/>
<dbReference type="Gene3D" id="1.10.1200.10">
    <property type="entry name" value="ACP-like"/>
    <property type="match status" value="1"/>
</dbReference>
<feature type="domain" description="Carrier" evidence="1">
    <location>
        <begin position="19"/>
        <end position="55"/>
    </location>
</feature>
<proteinExistence type="predicted"/>
<dbReference type="HOGENOM" id="CLU_108696_16_1_4"/>
<sequence length="85" mass="9896">MKEALKQYLQTNFLFEFDEQVTEDSDLFEAGILDSFGYIHLISHLEREYGVRFDEGESEIRHAVSLTQLVTLVESKRREPVQGES</sequence>
<dbReference type="Proteomes" id="UP000031838">
    <property type="component" value="Chromosome 1"/>
</dbReference>
<dbReference type="OrthoDB" id="2625323at2"/>
<protein>
    <recommendedName>
        <fullName evidence="1">Carrier domain-containing protein</fullName>
    </recommendedName>
</protein>
<dbReference type="RefSeq" id="WP_042624916.1">
    <property type="nucleotide sequence ID" value="NZ_BSTO01000007.1"/>
</dbReference>
<gene>
    <name evidence="2" type="ORF">BGL_1c18980</name>
</gene>
<dbReference type="SUPFAM" id="SSF47336">
    <property type="entry name" value="ACP-like"/>
    <property type="match status" value="1"/>
</dbReference>
<dbReference type="Pfam" id="PF00550">
    <property type="entry name" value="PP-binding"/>
    <property type="match status" value="1"/>
</dbReference>
<reference evidence="3" key="1">
    <citation type="submission" date="2011-03" db="EMBL/GenBank/DDBJ databases">
        <authorList>
            <person name="Voget S."/>
            <person name="Streit W.R."/>
            <person name="Jaeger K.E."/>
            <person name="Daniel R."/>
        </authorList>
    </citation>
    <scope>NUCLEOTIDE SEQUENCE [LARGE SCALE GENOMIC DNA]</scope>
    <source>
        <strain evidence="3">PG1</strain>
    </source>
</reference>
<reference evidence="2 3" key="2">
    <citation type="journal article" date="2016" name="Appl. Microbiol. Biotechnol.">
        <title>Mutations improving production and secretion of extracellular lipase by Burkholderia glumae PG1.</title>
        <authorList>
            <person name="Knapp A."/>
            <person name="Voget S."/>
            <person name="Gao R."/>
            <person name="Zaburannyi N."/>
            <person name="Krysciak D."/>
            <person name="Breuer M."/>
            <person name="Hauer B."/>
            <person name="Streit W.R."/>
            <person name="Muller R."/>
            <person name="Daniel R."/>
            <person name="Jaeger K.E."/>
        </authorList>
    </citation>
    <scope>NUCLEOTIDE SEQUENCE [LARGE SCALE GENOMIC DNA]</scope>
    <source>
        <strain evidence="2 3">PG1</strain>
    </source>
</reference>
<evidence type="ECO:0000313" key="3">
    <source>
        <dbReference type="Proteomes" id="UP000031838"/>
    </source>
</evidence>